<name>A0ACC2IK93_9PLEO</name>
<accession>A0ACC2IK93</accession>
<proteinExistence type="predicted"/>
<dbReference type="EMBL" id="JAPHNI010000134">
    <property type="protein sequence ID" value="KAJ8115541.1"/>
    <property type="molecule type" value="Genomic_DNA"/>
</dbReference>
<sequence>MAELMALELKMPSLALWSQDATRDKIPSKPPPSLFANINSEDLQKDTNRTAGLALESSSFASTLRLRGAQPERKFGLLNQDQMQFWKKNGYLVISNALSEIEIHKLLNEAQDTAETLLTGDERVRHHVFAPGQDSYVSPAGRVLATLNQNGFDANVPPLQRIQRLGSGVHRLLPRFRAAVQSSFHEEVAASLGYEDPRITQSIIIVKAASVVRRLCPIKMGAPVSLILRVAQRSGSHRTTPITRRCRRNDAGQAEFVTLATPVYAEAVDVTDFPTSKKDGDDAHGFRKLSVKAGTLVLMHGNLIHTSEANRSANSRIAFNFGVVEGTHAWLEDNYLQPYEGESEFEKLQALG</sequence>
<evidence type="ECO:0000313" key="1">
    <source>
        <dbReference type="EMBL" id="KAJ8115541.1"/>
    </source>
</evidence>
<dbReference type="Proteomes" id="UP001153331">
    <property type="component" value="Unassembled WGS sequence"/>
</dbReference>
<reference evidence="1" key="1">
    <citation type="submission" date="2022-11" db="EMBL/GenBank/DDBJ databases">
        <title>Genome Sequence of Boeremia exigua.</title>
        <authorList>
            <person name="Buettner E."/>
        </authorList>
    </citation>
    <scope>NUCLEOTIDE SEQUENCE</scope>
    <source>
        <strain evidence="1">CU02</strain>
    </source>
</reference>
<protein>
    <submittedName>
        <fullName evidence="1">Uncharacterized protein</fullName>
    </submittedName>
</protein>
<evidence type="ECO:0000313" key="2">
    <source>
        <dbReference type="Proteomes" id="UP001153331"/>
    </source>
</evidence>
<comment type="caution">
    <text evidence="1">The sequence shown here is derived from an EMBL/GenBank/DDBJ whole genome shotgun (WGS) entry which is preliminary data.</text>
</comment>
<gene>
    <name evidence="1" type="ORF">OPT61_g2825</name>
</gene>
<organism evidence="1 2">
    <name type="scientific">Boeremia exigua</name>
    <dbReference type="NCBI Taxonomy" id="749465"/>
    <lineage>
        <taxon>Eukaryota</taxon>
        <taxon>Fungi</taxon>
        <taxon>Dikarya</taxon>
        <taxon>Ascomycota</taxon>
        <taxon>Pezizomycotina</taxon>
        <taxon>Dothideomycetes</taxon>
        <taxon>Pleosporomycetidae</taxon>
        <taxon>Pleosporales</taxon>
        <taxon>Pleosporineae</taxon>
        <taxon>Didymellaceae</taxon>
        <taxon>Boeremia</taxon>
    </lineage>
</organism>
<keyword evidence="2" id="KW-1185">Reference proteome</keyword>